<dbReference type="SMART" id="SM00220">
    <property type="entry name" value="S_TKc"/>
    <property type="match status" value="1"/>
</dbReference>
<evidence type="ECO:0000256" key="1">
    <source>
        <dbReference type="SAM" id="MobiDB-lite"/>
    </source>
</evidence>
<accession>R0ITC4</accession>
<evidence type="ECO:0000313" key="4">
    <source>
        <dbReference type="Proteomes" id="UP000016935"/>
    </source>
</evidence>
<dbReference type="PANTHER" id="PTHR44305:SF24">
    <property type="entry name" value="TYROSINE-PROTEIN KINASE C03B1.5-RELATED"/>
    <property type="match status" value="1"/>
</dbReference>
<reference evidence="3 4" key="1">
    <citation type="journal article" date="2012" name="PLoS Pathog.">
        <title>Diverse lifestyles and strategies of plant pathogenesis encoded in the genomes of eighteen Dothideomycetes fungi.</title>
        <authorList>
            <person name="Ohm R.A."/>
            <person name="Feau N."/>
            <person name="Henrissat B."/>
            <person name="Schoch C.L."/>
            <person name="Horwitz B.A."/>
            <person name="Barry K.W."/>
            <person name="Condon B.J."/>
            <person name="Copeland A.C."/>
            <person name="Dhillon B."/>
            <person name="Glaser F."/>
            <person name="Hesse C.N."/>
            <person name="Kosti I."/>
            <person name="LaButti K."/>
            <person name="Lindquist E.A."/>
            <person name="Lucas S."/>
            <person name="Salamov A.A."/>
            <person name="Bradshaw R.E."/>
            <person name="Ciuffetti L."/>
            <person name="Hamelin R.C."/>
            <person name="Kema G.H.J."/>
            <person name="Lawrence C."/>
            <person name="Scott J.A."/>
            <person name="Spatafora J.W."/>
            <person name="Turgeon B.G."/>
            <person name="de Wit P.J.G.M."/>
            <person name="Zhong S."/>
            <person name="Goodwin S.B."/>
            <person name="Grigoriev I.V."/>
        </authorList>
    </citation>
    <scope>NUCLEOTIDE SEQUENCE [LARGE SCALE GENOMIC DNA]</scope>
    <source>
        <strain evidence="4">28A</strain>
    </source>
</reference>
<feature type="region of interest" description="Disordered" evidence="1">
    <location>
        <begin position="621"/>
        <end position="685"/>
    </location>
</feature>
<dbReference type="GO" id="GO:0005524">
    <property type="term" value="F:ATP binding"/>
    <property type="evidence" value="ECO:0007669"/>
    <property type="project" value="InterPro"/>
</dbReference>
<dbReference type="eggNOG" id="ENOG502QUU6">
    <property type="taxonomic scope" value="Eukaryota"/>
</dbReference>
<feature type="compositionally biased region" description="Pro residues" evidence="1">
    <location>
        <begin position="353"/>
        <end position="365"/>
    </location>
</feature>
<dbReference type="GeneID" id="19398080"/>
<dbReference type="PROSITE" id="PS50011">
    <property type="entry name" value="PROTEIN_KINASE_DOM"/>
    <property type="match status" value="1"/>
</dbReference>
<organism evidence="3 4">
    <name type="scientific">Exserohilum turcicum (strain 28A)</name>
    <name type="common">Northern leaf blight fungus</name>
    <name type="synonym">Setosphaeria turcica</name>
    <dbReference type="NCBI Taxonomy" id="671987"/>
    <lineage>
        <taxon>Eukaryota</taxon>
        <taxon>Fungi</taxon>
        <taxon>Dikarya</taxon>
        <taxon>Ascomycota</taxon>
        <taxon>Pezizomycotina</taxon>
        <taxon>Dothideomycetes</taxon>
        <taxon>Pleosporomycetidae</taxon>
        <taxon>Pleosporales</taxon>
        <taxon>Pleosporineae</taxon>
        <taxon>Pleosporaceae</taxon>
        <taxon>Exserohilum</taxon>
    </lineage>
</organism>
<dbReference type="OrthoDB" id="4062651at2759"/>
<dbReference type="HOGENOM" id="CLU_015630_1_1_1"/>
<sequence length="685" mass="77074">MSARTLTNVVNDQTVALNALIYGYAGHSLVTPQHALQQIWWTEERINEKVTQEFVMSRLQPHDRERLTQPVGFGDLSDDTYLEWIIEKARRLFLVLVEIGEADRIFAVVDKSWDDDDLPIGLDDIEQLSLSNRRDNHANARFYHTQFAFLLRELREGVHIDYAENEELPIENVMSLPVAVTLQPWSRIHLPKKPKEIYMRRRFALGTADDPDAFRQDFILDVESARMVEHDHIAPVWASYTAKGHGYIVSTFVGHHTLRTFIDHRNPAQYQKLPKPERRWLVLNWLHCLADAISTLHQNGFCHSAIRPSRILIDEQNAIAFSDIGSLETFQKDKKPDAMDAYIYSAPEAHASPDPPGLQSPPHTPRVPNRQHASVMSKSSSGSSKSGGSQRQKLTKPLNTDFSGFNFGFKKSDRAPEHRSRVSETEKADIFSLGCVFLELITFMLKKKPHDFIKHRSSKLKISTGGKSSRTDSSYHANLDKVETWMAVLEKASLENDDDAIRAVPNILNLIRTMLSKDPMERPLARDVRDDLFDILQCTSMLDIHCGAHKHDIGIAASAFSSRERASSMASFSTMSTMSSAFSDTDTIRSGTTQVNSILDYYSDKHTLPGIIEDDSASLQTLEPPATSPCAVKYNETPRLPDSPTMPEPPQSPSSPAYARGPSPSRPTASAAKVKPWNKPFLLLP</sequence>
<dbReference type="InterPro" id="IPR011009">
    <property type="entry name" value="Kinase-like_dom_sf"/>
</dbReference>
<dbReference type="RefSeq" id="XP_008024431.1">
    <property type="nucleotide sequence ID" value="XM_008026240.1"/>
</dbReference>
<dbReference type="GO" id="GO:0004672">
    <property type="term" value="F:protein kinase activity"/>
    <property type="evidence" value="ECO:0007669"/>
    <property type="project" value="InterPro"/>
</dbReference>
<dbReference type="InterPro" id="IPR053083">
    <property type="entry name" value="TF_kinase-domain_protein"/>
</dbReference>
<dbReference type="AlphaFoldDB" id="R0ITC4"/>
<feature type="domain" description="Protein kinase" evidence="2">
    <location>
        <begin position="148"/>
        <end position="533"/>
    </location>
</feature>
<feature type="region of interest" description="Disordered" evidence="1">
    <location>
        <begin position="349"/>
        <end position="400"/>
    </location>
</feature>
<dbReference type="PANTHER" id="PTHR44305">
    <property type="entry name" value="SI:DKEY-192D15.2-RELATED"/>
    <property type="match status" value="1"/>
</dbReference>
<keyword evidence="4" id="KW-1185">Reference proteome</keyword>
<dbReference type="STRING" id="671987.R0ITC4"/>
<dbReference type="InterPro" id="IPR000719">
    <property type="entry name" value="Prot_kinase_dom"/>
</dbReference>
<evidence type="ECO:0000313" key="3">
    <source>
        <dbReference type="EMBL" id="EOA87906.1"/>
    </source>
</evidence>
<protein>
    <recommendedName>
        <fullName evidence="2">Protein kinase domain-containing protein</fullName>
    </recommendedName>
</protein>
<dbReference type="EMBL" id="KB908559">
    <property type="protein sequence ID" value="EOA87906.1"/>
    <property type="molecule type" value="Genomic_DNA"/>
</dbReference>
<feature type="compositionally biased region" description="Low complexity" evidence="1">
    <location>
        <begin position="377"/>
        <end position="389"/>
    </location>
</feature>
<dbReference type="Pfam" id="PF00069">
    <property type="entry name" value="Pkinase"/>
    <property type="match status" value="1"/>
</dbReference>
<feature type="compositionally biased region" description="Pro residues" evidence="1">
    <location>
        <begin position="644"/>
        <end position="653"/>
    </location>
</feature>
<gene>
    <name evidence="3" type="ORF">SETTUDRAFT_160818</name>
</gene>
<dbReference type="Gene3D" id="1.10.510.10">
    <property type="entry name" value="Transferase(Phosphotransferase) domain 1"/>
    <property type="match status" value="2"/>
</dbReference>
<name>R0ITC4_EXST2</name>
<dbReference type="SUPFAM" id="SSF56112">
    <property type="entry name" value="Protein kinase-like (PK-like)"/>
    <property type="match status" value="2"/>
</dbReference>
<dbReference type="Proteomes" id="UP000016935">
    <property type="component" value="Unassembled WGS sequence"/>
</dbReference>
<evidence type="ECO:0000259" key="2">
    <source>
        <dbReference type="PROSITE" id="PS50011"/>
    </source>
</evidence>
<proteinExistence type="predicted"/>
<reference evidence="3 4" key="2">
    <citation type="journal article" date="2013" name="PLoS Genet.">
        <title>Comparative genome structure, secondary metabolite, and effector coding capacity across Cochliobolus pathogens.</title>
        <authorList>
            <person name="Condon B.J."/>
            <person name="Leng Y."/>
            <person name="Wu D."/>
            <person name="Bushley K.E."/>
            <person name="Ohm R.A."/>
            <person name="Otillar R."/>
            <person name="Martin J."/>
            <person name="Schackwitz W."/>
            <person name="Grimwood J."/>
            <person name="MohdZainudin N."/>
            <person name="Xue C."/>
            <person name="Wang R."/>
            <person name="Manning V.A."/>
            <person name="Dhillon B."/>
            <person name="Tu Z.J."/>
            <person name="Steffenson B.J."/>
            <person name="Salamov A."/>
            <person name="Sun H."/>
            <person name="Lowry S."/>
            <person name="LaButti K."/>
            <person name="Han J."/>
            <person name="Copeland A."/>
            <person name="Lindquist E."/>
            <person name="Barry K."/>
            <person name="Schmutz J."/>
            <person name="Baker S.E."/>
            <person name="Ciuffetti L.M."/>
            <person name="Grigoriev I.V."/>
            <person name="Zhong S."/>
            <person name="Turgeon B.G."/>
        </authorList>
    </citation>
    <scope>NUCLEOTIDE SEQUENCE [LARGE SCALE GENOMIC DNA]</scope>
    <source>
        <strain evidence="4">28A</strain>
    </source>
</reference>